<sequence>MRRRRRWVATVARHSHRWSLAAVAAAGLSWGLAIPVALAGDPFRSNDSHAIGDRTPRLPSRPCFRMGIMWKRGRSCLWPLRDEAQEPMVHAMLAAMAYLDEDWEILLQRAQSTQRTADALLQTDPLRGHLYAAVGIFLEGAHLLKTEGEVSGMLRALTMLDRVFRHLDQAEAIDANDPELSLIKGYMDLMLAVNLPFSDPEVAIERLRNHGAPDYLAERGIALGYRDLDRNQQALEAVNQALQGAPQNPELFYLKAQILRRLGQDQDSVSFFTQALDYAEQLPQPIVRRIAWERCRTEREAGVNCTAQVRDILSSL</sequence>
<reference evidence="1 2" key="1">
    <citation type="journal article" date="2016" name="Biochim. Biophys. Acta">
        <title>Characterization of red-shifted phycobilisomes isolated from the chlorophyll f-containing cyanobacterium Halomicronema hongdechloris.</title>
        <authorList>
            <person name="Li Y."/>
            <person name="Lin Y."/>
            <person name="Garvey C.J."/>
            <person name="Birch D."/>
            <person name="Corkery R.W."/>
            <person name="Loughlin P.C."/>
            <person name="Scheer H."/>
            <person name="Willows R.D."/>
            <person name="Chen M."/>
        </authorList>
    </citation>
    <scope>NUCLEOTIDE SEQUENCE [LARGE SCALE GENOMIC DNA]</scope>
    <source>
        <strain evidence="1 2">C2206</strain>
    </source>
</reference>
<dbReference type="RefSeq" id="WP_202978825.1">
    <property type="nucleotide sequence ID" value="NZ_CP021983.2"/>
</dbReference>
<evidence type="ECO:0000313" key="1">
    <source>
        <dbReference type="EMBL" id="ASC70073.1"/>
    </source>
</evidence>
<evidence type="ECO:0000313" key="2">
    <source>
        <dbReference type="Proteomes" id="UP000191901"/>
    </source>
</evidence>
<proteinExistence type="predicted"/>
<keyword evidence="2" id="KW-1185">Reference proteome</keyword>
<dbReference type="AlphaFoldDB" id="A0A1Z3HIG4"/>
<name>A0A1Z3HIG4_9CYAN</name>
<dbReference type="KEGG" id="hhg:XM38_010030"/>
<dbReference type="InterPro" id="IPR048173">
    <property type="entry name" value="Sll0314-like"/>
</dbReference>
<accession>A0A1Z3HIG4</accession>
<organism evidence="1 2">
    <name type="scientific">Halomicronema hongdechloris C2206</name>
    <dbReference type="NCBI Taxonomy" id="1641165"/>
    <lineage>
        <taxon>Bacteria</taxon>
        <taxon>Bacillati</taxon>
        <taxon>Cyanobacteriota</taxon>
        <taxon>Cyanophyceae</taxon>
        <taxon>Nodosilineales</taxon>
        <taxon>Nodosilineaceae</taxon>
        <taxon>Halomicronema</taxon>
    </lineage>
</organism>
<protein>
    <submittedName>
        <fullName evidence="1">Uncharacterized protein</fullName>
    </submittedName>
</protein>
<dbReference type="EMBL" id="CP021983">
    <property type="protein sequence ID" value="ASC70073.1"/>
    <property type="molecule type" value="Genomic_DNA"/>
</dbReference>
<gene>
    <name evidence="1" type="ORF">XM38_010030</name>
</gene>
<dbReference type="Gene3D" id="1.25.40.10">
    <property type="entry name" value="Tetratricopeptide repeat domain"/>
    <property type="match status" value="1"/>
</dbReference>
<dbReference type="SMART" id="SM00028">
    <property type="entry name" value="TPR"/>
    <property type="match status" value="2"/>
</dbReference>
<dbReference type="Proteomes" id="UP000191901">
    <property type="component" value="Chromosome"/>
</dbReference>
<dbReference type="NCBIfam" id="NF041522">
    <property type="entry name" value="TPR_sll0314"/>
    <property type="match status" value="1"/>
</dbReference>
<dbReference type="InterPro" id="IPR019734">
    <property type="entry name" value="TPR_rpt"/>
</dbReference>
<dbReference type="InterPro" id="IPR011990">
    <property type="entry name" value="TPR-like_helical_dom_sf"/>
</dbReference>
<dbReference type="SUPFAM" id="SSF48452">
    <property type="entry name" value="TPR-like"/>
    <property type="match status" value="1"/>
</dbReference>